<evidence type="ECO:0000256" key="3">
    <source>
        <dbReference type="SAM" id="SignalP"/>
    </source>
</evidence>
<dbReference type="GO" id="GO:0010427">
    <property type="term" value="F:abscisic acid binding"/>
    <property type="evidence" value="ECO:0007669"/>
    <property type="project" value="TreeGrafter"/>
</dbReference>
<dbReference type="InterPro" id="IPR050279">
    <property type="entry name" value="Plant_def-hormone_signal"/>
</dbReference>
<dbReference type="InterPro" id="IPR000916">
    <property type="entry name" value="Bet_v_I/MLP"/>
</dbReference>
<comment type="caution">
    <text evidence="5">The sequence shown here is derived from an EMBL/GenBank/DDBJ whole genome shotgun (WGS) entry which is preliminary data.</text>
</comment>
<comment type="similarity">
    <text evidence="1">Belongs to the BetVI family.</text>
</comment>
<dbReference type="Proteomes" id="UP001177140">
    <property type="component" value="Unassembled WGS sequence"/>
</dbReference>
<feature type="domain" description="Bet v I/Major latex protein" evidence="4">
    <location>
        <begin position="23"/>
        <end position="173"/>
    </location>
</feature>
<evidence type="ECO:0000313" key="5">
    <source>
        <dbReference type="EMBL" id="MCL7045322.1"/>
    </source>
</evidence>
<name>A0AA41VPY5_PAPNU</name>
<dbReference type="Gene3D" id="3.30.530.20">
    <property type="match status" value="1"/>
</dbReference>
<evidence type="ECO:0000256" key="1">
    <source>
        <dbReference type="ARBA" id="ARBA00009744"/>
    </source>
</evidence>
<gene>
    <name evidence="5" type="ORF">MKW94_022979</name>
</gene>
<dbReference type="GO" id="GO:0038023">
    <property type="term" value="F:signaling receptor activity"/>
    <property type="evidence" value="ECO:0007669"/>
    <property type="project" value="TreeGrafter"/>
</dbReference>
<dbReference type="AlphaFoldDB" id="A0AA41VPY5"/>
<keyword evidence="3" id="KW-0732">Signal</keyword>
<dbReference type="SUPFAM" id="SSF55961">
    <property type="entry name" value="Bet v1-like"/>
    <property type="match status" value="1"/>
</dbReference>
<evidence type="ECO:0000313" key="6">
    <source>
        <dbReference type="Proteomes" id="UP001177140"/>
    </source>
</evidence>
<dbReference type="CDD" id="cd07816">
    <property type="entry name" value="Bet_v1-like"/>
    <property type="match status" value="1"/>
</dbReference>
<dbReference type="GO" id="GO:0005737">
    <property type="term" value="C:cytoplasm"/>
    <property type="evidence" value="ECO:0007669"/>
    <property type="project" value="TreeGrafter"/>
</dbReference>
<dbReference type="Pfam" id="PF00407">
    <property type="entry name" value="Bet_v_1"/>
    <property type="match status" value="1"/>
</dbReference>
<dbReference type="GO" id="GO:0004864">
    <property type="term" value="F:protein phosphatase inhibitor activity"/>
    <property type="evidence" value="ECO:0007669"/>
    <property type="project" value="TreeGrafter"/>
</dbReference>
<dbReference type="GO" id="GO:0005634">
    <property type="term" value="C:nucleus"/>
    <property type="evidence" value="ECO:0007669"/>
    <property type="project" value="TreeGrafter"/>
</dbReference>
<dbReference type="GO" id="GO:0006952">
    <property type="term" value="P:defense response"/>
    <property type="evidence" value="ECO:0007669"/>
    <property type="project" value="InterPro"/>
</dbReference>
<protein>
    <recommendedName>
        <fullName evidence="4">Bet v I/Major latex protein domain-containing protein</fullName>
    </recommendedName>
</protein>
<keyword evidence="6" id="KW-1185">Reference proteome</keyword>
<dbReference type="GO" id="GO:0009738">
    <property type="term" value="P:abscisic acid-activated signaling pathway"/>
    <property type="evidence" value="ECO:0007669"/>
    <property type="project" value="TreeGrafter"/>
</dbReference>
<dbReference type="InterPro" id="IPR023393">
    <property type="entry name" value="START-like_dom_sf"/>
</dbReference>
<sequence length="178" mass="19930">MKFEILILVFSFLFVMGKGNSMRYELINEMEVAAPAEDIWAVYSSPNLPKLIVKLLPDVFERIDYVEGTGGVGTIIQVVYPAGSVPRTLKEKFVTIDDHRLLKEVQQIEGGHIAMGVKFHMISFKIIKKSPASCIIRSKIEYIVPDNLAAKISPLINVEGLVGMARAISKYVLDNKKY</sequence>
<feature type="chain" id="PRO_5041453539" description="Bet v I/Major latex protein domain-containing protein" evidence="3">
    <location>
        <begin position="20"/>
        <end position="178"/>
    </location>
</feature>
<accession>A0AA41VPY5</accession>
<dbReference type="PANTHER" id="PTHR31213">
    <property type="entry name" value="OS08G0374000 PROTEIN-RELATED"/>
    <property type="match status" value="1"/>
</dbReference>
<feature type="signal peptide" evidence="3">
    <location>
        <begin position="1"/>
        <end position="19"/>
    </location>
</feature>
<evidence type="ECO:0000256" key="2">
    <source>
        <dbReference type="ARBA" id="ARBA00022589"/>
    </source>
</evidence>
<dbReference type="EMBL" id="JAJJMA010268512">
    <property type="protein sequence ID" value="MCL7045322.1"/>
    <property type="molecule type" value="Genomic_DNA"/>
</dbReference>
<dbReference type="PANTHER" id="PTHR31213:SF19">
    <property type="entry name" value="BET V I_MAJOR LATEX PROTEIN DOMAIN-CONTAINING PROTEIN"/>
    <property type="match status" value="1"/>
</dbReference>
<evidence type="ECO:0000259" key="4">
    <source>
        <dbReference type="Pfam" id="PF00407"/>
    </source>
</evidence>
<proteinExistence type="inferred from homology"/>
<keyword evidence="2" id="KW-0017">Alkaloid metabolism</keyword>
<reference evidence="5" key="1">
    <citation type="submission" date="2022-03" db="EMBL/GenBank/DDBJ databases">
        <title>A functionally conserved STORR gene fusion in Papaver species that diverged 16.8 million years ago.</title>
        <authorList>
            <person name="Catania T."/>
        </authorList>
    </citation>
    <scope>NUCLEOTIDE SEQUENCE</scope>
    <source>
        <strain evidence="5">S-191538</strain>
    </source>
</reference>
<dbReference type="GO" id="GO:0009820">
    <property type="term" value="P:alkaloid metabolic process"/>
    <property type="evidence" value="ECO:0007669"/>
    <property type="project" value="UniProtKB-KW"/>
</dbReference>
<organism evidence="5 6">
    <name type="scientific">Papaver nudicaule</name>
    <name type="common">Iceland poppy</name>
    <dbReference type="NCBI Taxonomy" id="74823"/>
    <lineage>
        <taxon>Eukaryota</taxon>
        <taxon>Viridiplantae</taxon>
        <taxon>Streptophyta</taxon>
        <taxon>Embryophyta</taxon>
        <taxon>Tracheophyta</taxon>
        <taxon>Spermatophyta</taxon>
        <taxon>Magnoliopsida</taxon>
        <taxon>Ranunculales</taxon>
        <taxon>Papaveraceae</taxon>
        <taxon>Papaveroideae</taxon>
        <taxon>Papaver</taxon>
    </lineage>
</organism>